<keyword evidence="2 5" id="KW-0812">Transmembrane</keyword>
<sequence>MSVIAPLRLCRAPATAFVIVGLYWGAFAANVPVIKARIGASDGEFGALLLSSALGLVSAMWLAPRADRLFGARGLPLAALVLAGAFLLPGLAIGPASFALAMVLAGAASGLTDVIMNARVSELESRHSRSLMNANHGAFSAAYAASAVAAGLAREAGTPTVATFAALGVVTLLLAPGLAAAPEHTPSRGAAARGSSLGPVIMCGAIVLVAFMAEATVESWSALFIERELGGSAAQGALGPAMLGLTMAVGRFSGQAVSVRLRPSQVVVWASLMAAAGALVAAAAPVPAVAYAGFAVLGLGVSVIGPLGLAMVGQLVAPADRTAAIARTAVIGFSGFVIAPVLMGGLSELVGLGAAFGAVALLLALAPLPLPWIRARNSLL</sequence>
<dbReference type="GO" id="GO:0022857">
    <property type="term" value="F:transmembrane transporter activity"/>
    <property type="evidence" value="ECO:0007669"/>
    <property type="project" value="InterPro"/>
</dbReference>
<dbReference type="SUPFAM" id="SSF103473">
    <property type="entry name" value="MFS general substrate transporter"/>
    <property type="match status" value="1"/>
</dbReference>
<feature type="transmembrane region" description="Helical" evidence="5">
    <location>
        <begin position="266"/>
        <end position="284"/>
    </location>
</feature>
<evidence type="ECO:0000259" key="6">
    <source>
        <dbReference type="PROSITE" id="PS50850"/>
    </source>
</evidence>
<dbReference type="EMBL" id="FNFV01000001">
    <property type="protein sequence ID" value="SDK10653.1"/>
    <property type="molecule type" value="Genomic_DNA"/>
</dbReference>
<keyword evidence="3 5" id="KW-1133">Transmembrane helix</keyword>
<dbReference type="OrthoDB" id="5526080at2"/>
<gene>
    <name evidence="7" type="ORF">SAMN05216257_101599</name>
</gene>
<dbReference type="RefSeq" id="WP_092497972.1">
    <property type="nucleotide sequence ID" value="NZ_FNFV01000001.1"/>
</dbReference>
<dbReference type="InterPro" id="IPR011701">
    <property type="entry name" value="MFS"/>
</dbReference>
<feature type="transmembrane region" description="Helical" evidence="5">
    <location>
        <begin position="98"/>
        <end position="116"/>
    </location>
</feature>
<feature type="transmembrane region" description="Helical" evidence="5">
    <location>
        <begin position="75"/>
        <end position="92"/>
    </location>
</feature>
<dbReference type="Proteomes" id="UP000199328">
    <property type="component" value="Unassembled WGS sequence"/>
</dbReference>
<feature type="transmembrane region" description="Helical" evidence="5">
    <location>
        <begin position="290"/>
        <end position="312"/>
    </location>
</feature>
<evidence type="ECO:0000256" key="2">
    <source>
        <dbReference type="ARBA" id="ARBA00022692"/>
    </source>
</evidence>
<feature type="transmembrane region" description="Helical" evidence="5">
    <location>
        <begin position="233"/>
        <end position="254"/>
    </location>
</feature>
<name>A0A1G8Z6N4_9RHOB</name>
<dbReference type="InterPro" id="IPR036259">
    <property type="entry name" value="MFS_trans_sf"/>
</dbReference>
<evidence type="ECO:0000256" key="5">
    <source>
        <dbReference type="SAM" id="Phobius"/>
    </source>
</evidence>
<dbReference type="PANTHER" id="PTHR23514:SF13">
    <property type="entry name" value="INNER MEMBRANE PROTEIN YBJJ"/>
    <property type="match status" value="1"/>
</dbReference>
<organism evidence="7 8">
    <name type="scientific">Meinhardsimonia xiamenensis</name>
    <dbReference type="NCBI Taxonomy" id="990712"/>
    <lineage>
        <taxon>Bacteria</taxon>
        <taxon>Pseudomonadati</taxon>
        <taxon>Pseudomonadota</taxon>
        <taxon>Alphaproteobacteria</taxon>
        <taxon>Rhodobacterales</taxon>
        <taxon>Paracoccaceae</taxon>
        <taxon>Meinhardsimonia</taxon>
    </lineage>
</organism>
<reference evidence="8" key="1">
    <citation type="submission" date="2016-10" db="EMBL/GenBank/DDBJ databases">
        <authorList>
            <person name="Varghese N."/>
            <person name="Submissions S."/>
        </authorList>
    </citation>
    <scope>NUCLEOTIDE SEQUENCE [LARGE SCALE GENOMIC DNA]</scope>
    <source>
        <strain evidence="8">CGMCC 1.10789</strain>
    </source>
</reference>
<dbReference type="Pfam" id="PF07690">
    <property type="entry name" value="MFS_1"/>
    <property type="match status" value="1"/>
</dbReference>
<evidence type="ECO:0000256" key="4">
    <source>
        <dbReference type="ARBA" id="ARBA00023136"/>
    </source>
</evidence>
<comment type="subcellular location">
    <subcellularLocation>
        <location evidence="1">Membrane</location>
        <topology evidence="1">Multi-pass membrane protein</topology>
    </subcellularLocation>
</comment>
<accession>A0A1G8Z6N4</accession>
<evidence type="ECO:0000313" key="7">
    <source>
        <dbReference type="EMBL" id="SDK10653.1"/>
    </source>
</evidence>
<proteinExistence type="predicted"/>
<dbReference type="Gene3D" id="1.20.1250.20">
    <property type="entry name" value="MFS general substrate transporter like domains"/>
    <property type="match status" value="2"/>
</dbReference>
<dbReference type="InterPro" id="IPR020846">
    <property type="entry name" value="MFS_dom"/>
</dbReference>
<dbReference type="InterPro" id="IPR051788">
    <property type="entry name" value="MFS_Transporter"/>
</dbReference>
<evidence type="ECO:0000256" key="1">
    <source>
        <dbReference type="ARBA" id="ARBA00004141"/>
    </source>
</evidence>
<dbReference type="STRING" id="990712.SAMN05216257_101599"/>
<feature type="transmembrane region" description="Helical" evidence="5">
    <location>
        <begin position="160"/>
        <end position="182"/>
    </location>
</feature>
<keyword evidence="4 5" id="KW-0472">Membrane</keyword>
<keyword evidence="8" id="KW-1185">Reference proteome</keyword>
<dbReference type="PANTHER" id="PTHR23514">
    <property type="entry name" value="BYPASS OF STOP CODON PROTEIN 6"/>
    <property type="match status" value="1"/>
</dbReference>
<feature type="transmembrane region" description="Helical" evidence="5">
    <location>
        <begin position="349"/>
        <end position="370"/>
    </location>
</feature>
<evidence type="ECO:0000256" key="3">
    <source>
        <dbReference type="ARBA" id="ARBA00022989"/>
    </source>
</evidence>
<feature type="transmembrane region" description="Helical" evidence="5">
    <location>
        <begin position="194"/>
        <end position="213"/>
    </location>
</feature>
<feature type="transmembrane region" description="Helical" evidence="5">
    <location>
        <begin position="12"/>
        <end position="33"/>
    </location>
</feature>
<feature type="transmembrane region" description="Helical" evidence="5">
    <location>
        <begin position="45"/>
        <end position="63"/>
    </location>
</feature>
<dbReference type="AlphaFoldDB" id="A0A1G8Z6N4"/>
<protein>
    <submittedName>
        <fullName evidence="7">Cyanate permease</fullName>
    </submittedName>
</protein>
<feature type="transmembrane region" description="Helical" evidence="5">
    <location>
        <begin position="137"/>
        <end position="154"/>
    </location>
</feature>
<feature type="domain" description="Major facilitator superfamily (MFS) profile" evidence="6">
    <location>
        <begin position="200"/>
        <end position="380"/>
    </location>
</feature>
<dbReference type="PROSITE" id="PS50850">
    <property type="entry name" value="MFS"/>
    <property type="match status" value="1"/>
</dbReference>
<dbReference type="GO" id="GO:0016020">
    <property type="term" value="C:membrane"/>
    <property type="evidence" value="ECO:0007669"/>
    <property type="project" value="UniProtKB-SubCell"/>
</dbReference>
<feature type="transmembrane region" description="Helical" evidence="5">
    <location>
        <begin position="324"/>
        <end position="343"/>
    </location>
</feature>
<evidence type="ECO:0000313" key="8">
    <source>
        <dbReference type="Proteomes" id="UP000199328"/>
    </source>
</evidence>